<evidence type="ECO:0000256" key="2">
    <source>
        <dbReference type="ARBA" id="ARBA00023235"/>
    </source>
</evidence>
<feature type="compositionally biased region" description="Basic and acidic residues" evidence="5">
    <location>
        <begin position="411"/>
        <end position="429"/>
    </location>
</feature>
<dbReference type="GO" id="GO:0120159">
    <property type="term" value="F:rRNA pseudouridine synthase activity"/>
    <property type="evidence" value="ECO:0007669"/>
    <property type="project" value="UniProtKB-ARBA"/>
</dbReference>
<dbReference type="GO" id="GO:0003723">
    <property type="term" value="F:RNA binding"/>
    <property type="evidence" value="ECO:0007669"/>
    <property type="project" value="UniProtKB-KW"/>
</dbReference>
<dbReference type="FunFam" id="3.10.290.10:FF:000003">
    <property type="entry name" value="Pseudouridine synthase"/>
    <property type="match status" value="1"/>
</dbReference>
<organism evidence="7 8">
    <name type="scientific">Chloroflexus aggregans (strain MD-66 / DSM 9485)</name>
    <dbReference type="NCBI Taxonomy" id="326427"/>
    <lineage>
        <taxon>Bacteria</taxon>
        <taxon>Bacillati</taxon>
        <taxon>Chloroflexota</taxon>
        <taxon>Chloroflexia</taxon>
        <taxon>Chloroflexales</taxon>
        <taxon>Chloroflexineae</taxon>
        <taxon>Chloroflexaceae</taxon>
        <taxon>Chloroflexus</taxon>
    </lineage>
</organism>
<dbReference type="GO" id="GO:0000455">
    <property type="term" value="P:enzyme-directed rRNA pseudouridine synthesis"/>
    <property type="evidence" value="ECO:0007669"/>
    <property type="project" value="UniProtKB-ARBA"/>
</dbReference>
<feature type="compositionally biased region" description="Basic and acidic residues" evidence="5">
    <location>
        <begin position="521"/>
        <end position="534"/>
    </location>
</feature>
<sequence length="567" mass="62611">MSPERLQKVLASAGIASRRDCEELIAAGRVTVNGRVVTVPGTRVDLEHDEVLVDGQPLRMPAKRTYIMLHKPAGVVSTAEDPHGRPTVVDLVDVPARVFPVGRLDLDSEGLILLTDDGELAYALTHPSFEVEKEYRVLLDRALTPDALRSWRNGVLLEGEMTAPAWVELLETTPEGVWVRIVLREGRKRQIRAVAKLLGYEVRRLVRVREGPLQLGDLPPRAWRHLTDEEVAALRAHVSVRRSLADVPTRSTDVVKSRALDEKPHRAGDSAPVTRQRSEHSERRSSDRSRREQRDERVTEGPTWGETDARAGRAPRGRQDSRGEAGRGAWGETDARAGRAPRGRQDSRGEAGRGAWGETDARAGRAPRGRQDSRGEAGRGAWGETDARAGRAPRGRQDSRGEAGRGAWGETDARAGRAPRGRQDSRGEAGRGAWGETDARAGRAPRGRQDSRGEAGRGAWGETDARAGRAPRGRQDSRGEAGRGAWDETDARAGRAPRGRQDERRNTERNPRNWDNAAQSRSEHRSPTSHRDTPKTSVRRTNQSERKPSSVHRSDPDQKTRSNADQE</sequence>
<feature type="compositionally biased region" description="Basic and acidic residues" evidence="5">
    <location>
        <begin position="333"/>
        <end position="351"/>
    </location>
</feature>
<dbReference type="InterPro" id="IPR002942">
    <property type="entry name" value="S4_RNA-bd"/>
</dbReference>
<evidence type="ECO:0000256" key="3">
    <source>
        <dbReference type="PROSITE-ProRule" id="PRU00182"/>
    </source>
</evidence>
<keyword evidence="2 4" id="KW-0413">Isomerase</keyword>
<dbReference type="EMBL" id="CP001337">
    <property type="protein sequence ID" value="ACL23274.1"/>
    <property type="molecule type" value="Genomic_DNA"/>
</dbReference>
<dbReference type="PROSITE" id="PS50889">
    <property type="entry name" value="S4"/>
    <property type="match status" value="1"/>
</dbReference>
<dbReference type="EC" id="5.4.99.-" evidence="4"/>
<name>B8G2X0_CHLAD</name>
<reference evidence="7" key="1">
    <citation type="submission" date="2008-12" db="EMBL/GenBank/DDBJ databases">
        <title>Complete sequence of Chloroflexus aggregans DSM 9485.</title>
        <authorList>
            <consortium name="US DOE Joint Genome Institute"/>
            <person name="Lucas S."/>
            <person name="Copeland A."/>
            <person name="Lapidus A."/>
            <person name="Glavina del Rio T."/>
            <person name="Dalin E."/>
            <person name="Tice H."/>
            <person name="Pitluck S."/>
            <person name="Foster B."/>
            <person name="Larimer F."/>
            <person name="Land M."/>
            <person name="Hauser L."/>
            <person name="Kyrpides N."/>
            <person name="Mikhailova N."/>
            <person name="Bryant D."/>
            <person name="Richardson P."/>
        </authorList>
    </citation>
    <scope>NUCLEOTIDE SEQUENCE</scope>
    <source>
        <strain evidence="7">DSM 9485</strain>
    </source>
</reference>
<dbReference type="InterPro" id="IPR020094">
    <property type="entry name" value="TruA/RsuA/RluB/E/F_N"/>
</dbReference>
<keyword evidence="8" id="KW-1185">Reference proteome</keyword>
<evidence type="ECO:0000256" key="4">
    <source>
        <dbReference type="RuleBase" id="RU003887"/>
    </source>
</evidence>
<feature type="compositionally biased region" description="Basic and acidic residues" evidence="5">
    <location>
        <begin position="437"/>
        <end position="455"/>
    </location>
</feature>
<dbReference type="RefSeq" id="WP_012615640.1">
    <property type="nucleotide sequence ID" value="NC_011831.1"/>
</dbReference>
<dbReference type="InterPro" id="IPR050343">
    <property type="entry name" value="RsuA_PseudoU_synthase"/>
</dbReference>
<dbReference type="SUPFAM" id="SSF55174">
    <property type="entry name" value="Alpha-L RNA-binding motif"/>
    <property type="match status" value="1"/>
</dbReference>
<dbReference type="InterPro" id="IPR042092">
    <property type="entry name" value="PsdUridine_s_RsuA/RluB/E/F_cat"/>
</dbReference>
<dbReference type="Gene3D" id="3.30.70.1560">
    <property type="entry name" value="Alpha-L RNA-binding motif"/>
    <property type="match status" value="1"/>
</dbReference>
<dbReference type="PROSITE" id="PS01149">
    <property type="entry name" value="PSI_RSU"/>
    <property type="match status" value="1"/>
</dbReference>
<keyword evidence="3" id="KW-0694">RNA-binding</keyword>
<dbReference type="OrthoDB" id="9807213at2"/>
<dbReference type="Pfam" id="PF00849">
    <property type="entry name" value="PseudoU_synth_2"/>
    <property type="match status" value="1"/>
</dbReference>
<dbReference type="InterPro" id="IPR006145">
    <property type="entry name" value="PsdUridine_synth_RsuA/RluA"/>
</dbReference>
<dbReference type="KEGG" id="cag:Cagg_0328"/>
<feature type="compositionally biased region" description="Basic and acidic residues" evidence="5">
    <location>
        <begin position="385"/>
        <end position="403"/>
    </location>
</feature>
<feature type="compositionally biased region" description="Basic and acidic residues" evidence="5">
    <location>
        <begin position="276"/>
        <end position="299"/>
    </location>
</feature>
<dbReference type="Gene3D" id="3.10.290.10">
    <property type="entry name" value="RNA-binding S4 domain"/>
    <property type="match status" value="1"/>
</dbReference>
<dbReference type="InterPro" id="IPR036986">
    <property type="entry name" value="S4_RNA-bd_sf"/>
</dbReference>
<dbReference type="Pfam" id="PF01479">
    <property type="entry name" value="S4"/>
    <property type="match status" value="1"/>
</dbReference>
<evidence type="ECO:0000256" key="1">
    <source>
        <dbReference type="ARBA" id="ARBA00008348"/>
    </source>
</evidence>
<dbReference type="STRING" id="326427.Cagg_0328"/>
<comment type="similarity">
    <text evidence="1 4">Belongs to the pseudouridine synthase RsuA family.</text>
</comment>
<dbReference type="HOGENOM" id="CLU_030018_0_0_0"/>
<feature type="compositionally biased region" description="Basic and acidic residues" evidence="5">
    <location>
        <begin position="542"/>
        <end position="567"/>
    </location>
</feature>
<dbReference type="InterPro" id="IPR020103">
    <property type="entry name" value="PsdUridine_synth_cat_dom_sf"/>
</dbReference>
<evidence type="ECO:0000259" key="6">
    <source>
        <dbReference type="SMART" id="SM00363"/>
    </source>
</evidence>
<dbReference type="PANTHER" id="PTHR47683:SF2">
    <property type="entry name" value="RNA-BINDING S4 DOMAIN-CONTAINING PROTEIN"/>
    <property type="match status" value="1"/>
</dbReference>
<feature type="compositionally biased region" description="Basic and acidic residues" evidence="5">
    <location>
        <begin position="359"/>
        <end position="377"/>
    </location>
</feature>
<dbReference type="NCBIfam" id="TIGR00093">
    <property type="entry name" value="pseudouridine synthase"/>
    <property type="match status" value="1"/>
</dbReference>
<dbReference type="Gene3D" id="3.30.70.580">
    <property type="entry name" value="Pseudouridine synthase I, catalytic domain, N-terminal subdomain"/>
    <property type="match status" value="1"/>
</dbReference>
<dbReference type="Proteomes" id="UP000002508">
    <property type="component" value="Chromosome"/>
</dbReference>
<dbReference type="eggNOG" id="COG1187">
    <property type="taxonomic scope" value="Bacteria"/>
</dbReference>
<dbReference type="PANTHER" id="PTHR47683">
    <property type="entry name" value="PSEUDOURIDINE SYNTHASE FAMILY PROTEIN-RELATED"/>
    <property type="match status" value="1"/>
</dbReference>
<feature type="region of interest" description="Disordered" evidence="5">
    <location>
        <begin position="245"/>
        <end position="567"/>
    </location>
</feature>
<evidence type="ECO:0000256" key="5">
    <source>
        <dbReference type="SAM" id="MobiDB-lite"/>
    </source>
</evidence>
<evidence type="ECO:0000313" key="7">
    <source>
        <dbReference type="EMBL" id="ACL23274.1"/>
    </source>
</evidence>
<protein>
    <recommendedName>
        <fullName evidence="4">Pseudouridine synthase</fullName>
        <ecNumber evidence="4">5.4.99.-</ecNumber>
    </recommendedName>
</protein>
<feature type="compositionally biased region" description="Basic and acidic residues" evidence="5">
    <location>
        <begin position="463"/>
        <end position="512"/>
    </location>
</feature>
<dbReference type="AlphaFoldDB" id="B8G2X0"/>
<feature type="compositionally biased region" description="Basic and acidic residues" evidence="5">
    <location>
        <begin position="253"/>
        <end position="268"/>
    </location>
</feature>
<gene>
    <name evidence="7" type="ordered locus">Cagg_0328</name>
</gene>
<feature type="compositionally biased region" description="Basic and acidic residues" evidence="5">
    <location>
        <begin position="307"/>
        <end position="325"/>
    </location>
</feature>
<feature type="domain" description="RNA-binding S4" evidence="6">
    <location>
        <begin position="4"/>
        <end position="65"/>
    </location>
</feature>
<dbReference type="CDD" id="cd00165">
    <property type="entry name" value="S4"/>
    <property type="match status" value="1"/>
</dbReference>
<dbReference type="CDD" id="cd02870">
    <property type="entry name" value="PseudoU_synth_RsuA_like"/>
    <property type="match status" value="1"/>
</dbReference>
<dbReference type="SMART" id="SM00363">
    <property type="entry name" value="S4"/>
    <property type="match status" value="1"/>
</dbReference>
<evidence type="ECO:0000313" key="8">
    <source>
        <dbReference type="Proteomes" id="UP000002508"/>
    </source>
</evidence>
<dbReference type="SUPFAM" id="SSF55120">
    <property type="entry name" value="Pseudouridine synthase"/>
    <property type="match status" value="1"/>
</dbReference>
<accession>B8G2X0</accession>
<dbReference type="InterPro" id="IPR000748">
    <property type="entry name" value="PsdUridine_synth_RsuA/RluB/E/F"/>
</dbReference>
<dbReference type="InterPro" id="IPR018496">
    <property type="entry name" value="PsdUridine_synth_RsuA/RluB_CS"/>
</dbReference>
<proteinExistence type="inferred from homology"/>